<keyword evidence="2" id="KW-1185">Reference proteome</keyword>
<dbReference type="EMBL" id="JADLRE010000009">
    <property type="protein sequence ID" value="MBF6226143.1"/>
    <property type="molecule type" value="Genomic_DNA"/>
</dbReference>
<dbReference type="Pfam" id="PF12079">
    <property type="entry name" value="DUF3558"/>
    <property type="match status" value="1"/>
</dbReference>
<dbReference type="RefSeq" id="WP_195033300.1">
    <property type="nucleotide sequence ID" value="NZ_JADLRE010000009.1"/>
</dbReference>
<comment type="caution">
    <text evidence="1">The sequence shown here is derived from an EMBL/GenBank/DDBJ whole genome shotgun (WGS) entry which is preliminary data.</text>
</comment>
<dbReference type="InterPro" id="IPR024520">
    <property type="entry name" value="DUF3558"/>
</dbReference>
<evidence type="ECO:0000313" key="1">
    <source>
        <dbReference type="EMBL" id="MBF6226143.1"/>
    </source>
</evidence>
<sequence>MVGAVLGGCTREDPEPVDTSSTSYMFDNIFNPCRQIPEKFLEKHHLRKNPQSIDNRIEHYVSWGCSYDSPEYDFSAAVSNAPLGDIPRFARHTFQETRIAGRAAKIQDRPLEHVRCVLYVEMTGGILALYLTIEVVLDVCPTLTALAEELIPLLPPGA</sequence>
<evidence type="ECO:0000313" key="2">
    <source>
        <dbReference type="Proteomes" id="UP000807309"/>
    </source>
</evidence>
<gene>
    <name evidence="1" type="ORF">IU470_13675</name>
</gene>
<reference evidence="1 2" key="1">
    <citation type="submission" date="2020-10" db="EMBL/GenBank/DDBJ databases">
        <title>Identification of Nocardia species via Next-generation sequencing and recognition of intraspecies genetic diversity.</title>
        <authorList>
            <person name="Li P."/>
            <person name="Li P."/>
            <person name="Lu B."/>
        </authorList>
    </citation>
    <scope>NUCLEOTIDE SEQUENCE [LARGE SCALE GENOMIC DNA]</scope>
    <source>
        <strain evidence="1 2">N-11</strain>
    </source>
</reference>
<name>A0ABS0C9G3_9NOCA</name>
<accession>A0ABS0C9G3</accession>
<dbReference type="Proteomes" id="UP000807309">
    <property type="component" value="Unassembled WGS sequence"/>
</dbReference>
<protein>
    <submittedName>
        <fullName evidence="1">DUF3558 family protein</fullName>
    </submittedName>
</protein>
<organism evidence="1 2">
    <name type="scientific">Nocardia abscessus</name>
    <dbReference type="NCBI Taxonomy" id="120957"/>
    <lineage>
        <taxon>Bacteria</taxon>
        <taxon>Bacillati</taxon>
        <taxon>Actinomycetota</taxon>
        <taxon>Actinomycetes</taxon>
        <taxon>Mycobacteriales</taxon>
        <taxon>Nocardiaceae</taxon>
        <taxon>Nocardia</taxon>
    </lineage>
</organism>
<proteinExistence type="predicted"/>